<dbReference type="SUPFAM" id="SSF49879">
    <property type="entry name" value="SMAD/FHA domain"/>
    <property type="match status" value="1"/>
</dbReference>
<evidence type="ECO:0000259" key="3">
    <source>
        <dbReference type="PROSITE" id="PS50006"/>
    </source>
</evidence>
<evidence type="ECO:0000313" key="4">
    <source>
        <dbReference type="Proteomes" id="UP000515154"/>
    </source>
</evidence>
<protein>
    <submittedName>
        <fullName evidence="5">Forkhead-associated domain-containing protein 1-like</fullName>
    </submittedName>
</protein>
<dbReference type="InterPro" id="IPR000253">
    <property type="entry name" value="FHA_dom"/>
</dbReference>
<reference evidence="5" key="1">
    <citation type="submission" date="2025-08" db="UniProtKB">
        <authorList>
            <consortium name="RefSeq"/>
        </authorList>
    </citation>
    <scope>IDENTIFICATION</scope>
</reference>
<gene>
    <name evidence="5" type="primary">LOC115224706</name>
</gene>
<keyword evidence="4" id="KW-1185">Reference proteome</keyword>
<accession>A0A6P7TPT0</accession>
<feature type="domain" description="FHA" evidence="3">
    <location>
        <begin position="21"/>
        <end position="71"/>
    </location>
</feature>
<feature type="region of interest" description="Disordered" evidence="2">
    <location>
        <begin position="819"/>
        <end position="840"/>
    </location>
</feature>
<organism evidence="4 5">
    <name type="scientific">Octopus sinensis</name>
    <name type="common">East Asian common octopus</name>
    <dbReference type="NCBI Taxonomy" id="2607531"/>
    <lineage>
        <taxon>Eukaryota</taxon>
        <taxon>Metazoa</taxon>
        <taxon>Spiralia</taxon>
        <taxon>Lophotrochozoa</taxon>
        <taxon>Mollusca</taxon>
        <taxon>Cephalopoda</taxon>
        <taxon>Coleoidea</taxon>
        <taxon>Octopodiformes</taxon>
        <taxon>Octopoda</taxon>
        <taxon>Incirrata</taxon>
        <taxon>Octopodidae</taxon>
        <taxon>Octopus</taxon>
    </lineage>
</organism>
<dbReference type="SMART" id="SM00240">
    <property type="entry name" value="FHA"/>
    <property type="match status" value="1"/>
</dbReference>
<dbReference type="PANTHER" id="PTHR18853:SF10">
    <property type="entry name" value="FHA DOMAIN-CONTAINING PROTEIN"/>
    <property type="match status" value="1"/>
</dbReference>
<dbReference type="Gene3D" id="2.60.200.20">
    <property type="match status" value="1"/>
</dbReference>
<dbReference type="Pfam" id="PF00498">
    <property type="entry name" value="FHA"/>
    <property type="match status" value="1"/>
</dbReference>
<feature type="coiled-coil region" evidence="1">
    <location>
        <begin position="1185"/>
        <end position="1278"/>
    </location>
</feature>
<feature type="region of interest" description="Disordered" evidence="2">
    <location>
        <begin position="1294"/>
        <end position="1335"/>
    </location>
</feature>
<feature type="compositionally biased region" description="Basic and acidic residues" evidence="2">
    <location>
        <begin position="1324"/>
        <end position="1335"/>
    </location>
</feature>
<dbReference type="PANTHER" id="PTHR18853">
    <property type="entry name" value="FORKHEAD-ASSOCIATED DOMAIN-CONTAINING PROTEIN 1-RELATED"/>
    <property type="match status" value="1"/>
</dbReference>
<feature type="coiled-coil region" evidence="1">
    <location>
        <begin position="360"/>
        <end position="515"/>
    </location>
</feature>
<name>A0A6P7TPT0_9MOLL</name>
<dbReference type="Proteomes" id="UP000515154">
    <property type="component" value="Linkage group LG26"/>
</dbReference>
<dbReference type="InterPro" id="IPR008984">
    <property type="entry name" value="SMAD_FHA_dom_sf"/>
</dbReference>
<feature type="compositionally biased region" description="Basic and acidic residues" evidence="2">
    <location>
        <begin position="819"/>
        <end position="832"/>
    </location>
</feature>
<dbReference type="InterPro" id="IPR052642">
    <property type="entry name" value="CC-FHA_domain"/>
</dbReference>
<evidence type="ECO:0000313" key="5">
    <source>
        <dbReference type="RefSeq" id="XP_029651422.2"/>
    </source>
</evidence>
<evidence type="ECO:0000256" key="1">
    <source>
        <dbReference type="SAM" id="Coils"/>
    </source>
</evidence>
<dbReference type="KEGG" id="osn:115224706"/>
<evidence type="ECO:0000256" key="2">
    <source>
        <dbReference type="SAM" id="MobiDB-lite"/>
    </source>
</evidence>
<feature type="coiled-coil region" evidence="1">
    <location>
        <begin position="566"/>
        <end position="597"/>
    </location>
</feature>
<sequence>MAQAYLRNSEGYCFPLSQKITTIGREGCDIVIQLPTIDTQHAMVEFNMNEGLYILTDLNSLHGTFVNEVKLQNSSVRLHQNDIIQFGAKGHPYELYMCNSPMITCSEIRPLKKTAWSQPKKNLSTENIFPLPSAPSLPHLSPAPYQTKHEVPTSMTTWSTVAENVNNGFGTRAVTGSVTPPWSFTLSVPQNRFLQKRPSETSRRIMMETMTTSTQPMNVYSTHGDGYSMTAPSASSSYNNRSEQPINFPQEILNTSYTIHPPRDHMFTNKNNSCSAQNSATCSIKLLRDQCEQQHVENKSEMKDESVELQPKCRPVSSSTPYSAIARYNDNQPSDVCEEFKTVQVLKVDSKPDPSSVYVKHELENKAKQLSKVQIEVEQLRKDKSIITGLVSQLQREVSDKDGSIMKLTRELETLKKEAWKKETNLQQLSTKLSKVKDGAKAVETSEVREREIRNLQNNLMLMEKEIEQKNTLVGSQQVELVDLKQLVSEQREEKRQSGAEMEKVQSELEDMKRAERMVRIDLEKSVKKMECFRSRVIQAIFSVPGSEIPKKEVSDDDLIEMLKKMATAESKVKEKLAKMQDKINEVYKQKEEFIKDIHQLETGFQESVERMKNNGLQSCLLSQEIKLLKSVSTEKNLTQLKTLFEQMVKIEFDWQQKIEESLGKCGINVNISTEDPAKHIDFLHKKWSLALEENTQLKSRISKNEENQKLEVQSLTESLQQEAQERLKEAVEKAEQQGKEELNKAVEEVKQAEADKQEDLLKNEEKKIEELNSTIIKLKELINSKDQETQNRLEEVNKVWSENEELKVCKTQLESELEEQRKTHQSEKEQMEADVQTAKSQSQVDISEYREQIKQHSITICSLEEKLSKAKKLNGEYSDRITQLQNDLHEERTKLPANASLPLKPKVIIQKPPQAVLELEREIAALRAEILQLKHVLQEKDNIIVKQRRDIVEAYARLSDMAGELSEDNKEELELSRQSVNRHMQEMIIMKEKHAALSKEIEAKKEAILKLQMDLEVVRTQSVNKEKTNEDLSKQIRLLREFVNRKQQHRFHSEPGFHAHCCCVDDNGRLKNDIPEKSESCNEELKPPPFPVDKKILLIREEDSHGIPDNVSSNNSCLQQHYPSASCEAELERNSHRDTLNALEASENSFLFLLKNLLSSLEMKGNSGLQSVAHISQNERDNVILKRKEICQRLLQEIQNLQQQLERKQELLQDYEGSLGQLRKAEELAEKKNREADSLTAHMLLKTEETNLLRDSLNKTKQQLQQEKRLNSAIKHKKTFHLENEKSHLGLKPVAHHCYSDTASSEKPSRDGVSRKNTGQKSGKREQSMKNKKQ</sequence>
<dbReference type="PROSITE" id="PS50006">
    <property type="entry name" value="FHA_DOMAIN"/>
    <property type="match status" value="1"/>
</dbReference>
<keyword evidence="1" id="KW-0175">Coiled coil</keyword>
<proteinExistence type="predicted"/>
<dbReference type="RefSeq" id="XP_029651422.2">
    <property type="nucleotide sequence ID" value="XM_029795562.2"/>
</dbReference>